<proteinExistence type="predicted"/>
<comment type="caution">
    <text evidence="2">The sequence shown here is derived from an EMBL/GenBank/DDBJ whole genome shotgun (WGS) entry which is preliminary data.</text>
</comment>
<protein>
    <submittedName>
        <fullName evidence="2">Uncharacterized protein</fullName>
    </submittedName>
</protein>
<keyword evidence="3" id="KW-1185">Reference proteome</keyword>
<feature type="region of interest" description="Disordered" evidence="1">
    <location>
        <begin position="105"/>
        <end position="140"/>
    </location>
</feature>
<reference evidence="2" key="2">
    <citation type="submission" date="2023-02" db="EMBL/GenBank/DDBJ databases">
        <authorList>
            <person name="Swenson N.G."/>
            <person name="Wegrzyn J.L."/>
            <person name="Mcevoy S.L."/>
        </authorList>
    </citation>
    <scope>NUCLEOTIDE SEQUENCE</scope>
    <source>
        <strain evidence="2">91603</strain>
        <tissue evidence="2">Leaf</tissue>
    </source>
</reference>
<dbReference type="Proteomes" id="UP001064489">
    <property type="component" value="Chromosome 10"/>
</dbReference>
<accession>A0AAD5IKH7</accession>
<dbReference type="AlphaFoldDB" id="A0AAD5IKH7"/>
<dbReference type="EMBL" id="JAJSOW010000105">
    <property type="protein sequence ID" value="KAI9165817.1"/>
    <property type="molecule type" value="Genomic_DNA"/>
</dbReference>
<name>A0AAD5IKH7_ACENE</name>
<reference evidence="2" key="1">
    <citation type="journal article" date="2022" name="Plant J.">
        <title>Strategies of tolerance reflected in two North American maple genomes.</title>
        <authorList>
            <person name="McEvoy S.L."/>
            <person name="Sezen U.U."/>
            <person name="Trouern-Trend A."/>
            <person name="McMahon S.M."/>
            <person name="Schaberg P.G."/>
            <person name="Yang J."/>
            <person name="Wegrzyn J.L."/>
            <person name="Swenson N.G."/>
        </authorList>
    </citation>
    <scope>NUCLEOTIDE SEQUENCE</scope>
    <source>
        <strain evidence="2">91603</strain>
    </source>
</reference>
<gene>
    <name evidence="2" type="ORF">LWI28_021023</name>
</gene>
<evidence type="ECO:0000256" key="1">
    <source>
        <dbReference type="SAM" id="MobiDB-lite"/>
    </source>
</evidence>
<sequence length="140" mass="15469">MSTSTGGGASTMQPCVAIPSTDAIVIREDVSCARVDQPHSLCPLVPGLGSSHILFLLNFESNVNEFFIDLTLSDDEESQDEESHHNSKMDEFFIDLTLSNEETLDQESLHKSNDEQISALGPKDELESPVINWPDNFETK</sequence>
<organism evidence="2 3">
    <name type="scientific">Acer negundo</name>
    <name type="common">Box elder</name>
    <dbReference type="NCBI Taxonomy" id="4023"/>
    <lineage>
        <taxon>Eukaryota</taxon>
        <taxon>Viridiplantae</taxon>
        <taxon>Streptophyta</taxon>
        <taxon>Embryophyta</taxon>
        <taxon>Tracheophyta</taxon>
        <taxon>Spermatophyta</taxon>
        <taxon>Magnoliopsida</taxon>
        <taxon>eudicotyledons</taxon>
        <taxon>Gunneridae</taxon>
        <taxon>Pentapetalae</taxon>
        <taxon>rosids</taxon>
        <taxon>malvids</taxon>
        <taxon>Sapindales</taxon>
        <taxon>Sapindaceae</taxon>
        <taxon>Hippocastanoideae</taxon>
        <taxon>Acereae</taxon>
        <taxon>Acer</taxon>
    </lineage>
</organism>
<evidence type="ECO:0000313" key="3">
    <source>
        <dbReference type="Proteomes" id="UP001064489"/>
    </source>
</evidence>
<evidence type="ECO:0000313" key="2">
    <source>
        <dbReference type="EMBL" id="KAI9165817.1"/>
    </source>
</evidence>